<protein>
    <recommendedName>
        <fullName evidence="1">ATP-dependent DNA helicase</fullName>
        <ecNumber evidence="1">5.6.2.3</ecNumber>
    </recommendedName>
</protein>
<keyword evidence="1" id="KW-0378">Hydrolase</keyword>
<keyword evidence="1 3" id="KW-0347">Helicase</keyword>
<keyword evidence="1" id="KW-0547">Nucleotide-binding</keyword>
<comment type="similarity">
    <text evidence="1">Belongs to the helicase family.</text>
</comment>
<dbReference type="PANTHER" id="PTHR10492:SF96">
    <property type="entry name" value="ATP-DEPENDENT DNA HELICASE"/>
    <property type="match status" value="1"/>
</dbReference>
<proteinExistence type="inferred from homology"/>
<reference evidence="3" key="1">
    <citation type="journal article" date="2022" name="Int. J. Mol. Sci.">
        <title>Draft Genome of Tanacetum Coccineum: Genomic Comparison of Closely Related Tanacetum-Family Plants.</title>
        <authorList>
            <person name="Yamashiro T."/>
            <person name="Shiraishi A."/>
            <person name="Nakayama K."/>
            <person name="Satake H."/>
        </authorList>
    </citation>
    <scope>NUCLEOTIDE SEQUENCE</scope>
</reference>
<keyword evidence="1" id="KW-0227">DNA damage</keyword>
<evidence type="ECO:0000259" key="2">
    <source>
        <dbReference type="Pfam" id="PF05970"/>
    </source>
</evidence>
<reference evidence="3" key="2">
    <citation type="submission" date="2022-01" db="EMBL/GenBank/DDBJ databases">
        <authorList>
            <person name="Yamashiro T."/>
            <person name="Shiraishi A."/>
            <person name="Satake H."/>
            <person name="Nakayama K."/>
        </authorList>
    </citation>
    <scope>NUCLEOTIDE SEQUENCE</scope>
</reference>
<dbReference type="InterPro" id="IPR027417">
    <property type="entry name" value="P-loop_NTPase"/>
</dbReference>
<comment type="cofactor">
    <cofactor evidence="1">
        <name>Mg(2+)</name>
        <dbReference type="ChEBI" id="CHEBI:18420"/>
    </cofactor>
</comment>
<accession>A0ABQ4ZNB3</accession>
<organism evidence="3 4">
    <name type="scientific">Tanacetum coccineum</name>
    <dbReference type="NCBI Taxonomy" id="301880"/>
    <lineage>
        <taxon>Eukaryota</taxon>
        <taxon>Viridiplantae</taxon>
        <taxon>Streptophyta</taxon>
        <taxon>Embryophyta</taxon>
        <taxon>Tracheophyta</taxon>
        <taxon>Spermatophyta</taxon>
        <taxon>Magnoliopsida</taxon>
        <taxon>eudicotyledons</taxon>
        <taxon>Gunneridae</taxon>
        <taxon>Pentapetalae</taxon>
        <taxon>asterids</taxon>
        <taxon>campanulids</taxon>
        <taxon>Asterales</taxon>
        <taxon>Asteraceae</taxon>
        <taxon>Asteroideae</taxon>
        <taxon>Anthemideae</taxon>
        <taxon>Anthemidinae</taxon>
        <taxon>Tanacetum</taxon>
    </lineage>
</organism>
<evidence type="ECO:0000256" key="1">
    <source>
        <dbReference type="RuleBase" id="RU363044"/>
    </source>
</evidence>
<comment type="catalytic activity">
    <reaction evidence="1">
        <text>ATP + H2O = ADP + phosphate + H(+)</text>
        <dbReference type="Rhea" id="RHEA:13065"/>
        <dbReference type="ChEBI" id="CHEBI:15377"/>
        <dbReference type="ChEBI" id="CHEBI:15378"/>
        <dbReference type="ChEBI" id="CHEBI:30616"/>
        <dbReference type="ChEBI" id="CHEBI:43474"/>
        <dbReference type="ChEBI" id="CHEBI:456216"/>
        <dbReference type="EC" id="5.6.2.3"/>
    </reaction>
</comment>
<evidence type="ECO:0000313" key="3">
    <source>
        <dbReference type="EMBL" id="GJS91734.1"/>
    </source>
</evidence>
<sequence>MDHIAARVSRTKTNALESTSRPQIVVDEIKNYLDSRYVSLHKACWRMLEFDIHHREHAVQILSIHLQNMQRVVFKDKDELDSVVFVWNPNGKYWSRRRQRHISSIGRLTYVHPTTGDLFYQRMLLCHQKGCRRFRDIRKVNDIVYPTCRATCQALGLLEDDQEWENTMQEAACTATPAELQTLFAHILTFCHVTDPVSLWGRVWKSMSEDLPYTSLISLNIPNLHIDDSQLEDYVLYELEGCLNHCSRSLTNFGLQLPPEDLMSILRNRLLMEKKSYNRELLAKEKDRLLGKLNVKQRHIFDLIMTTFTNNQQELIFVYGHGGTGKTFIWKTITYTLRAKGKIILAVVSSSVASLLLPARRTTHSRFKLLLDLTDTSLANGNMDEADKEKVDMFAKWLLDIGDGSLGITDEFDPENTSWVDIPDNYRIPDDENKMINLIRTYVYGSYDEALPHGHDGGEVEMLYPREYLNTLSFAGLPPHRLELKIGLQLDTSNCKAITTKGRANVKNAVLTGLQLSGTSATHYYFNPNKPETYHIKQQHELSTSTTPFFTFNNQRYVDLNQERTRNCFPLATLLEVDP</sequence>
<keyword evidence="1" id="KW-0067">ATP-binding</keyword>
<keyword evidence="1" id="KW-0233">DNA recombination</keyword>
<dbReference type="EMBL" id="BQNB010011529">
    <property type="protein sequence ID" value="GJS91734.1"/>
    <property type="molecule type" value="Genomic_DNA"/>
</dbReference>
<comment type="caution">
    <text evidence="3">The sequence shown here is derived from an EMBL/GenBank/DDBJ whole genome shotgun (WGS) entry which is preliminary data.</text>
</comment>
<feature type="domain" description="DNA helicase Pif1-like DEAD-box helicase" evidence="2">
    <location>
        <begin position="292"/>
        <end position="378"/>
    </location>
</feature>
<name>A0ABQ4ZNB3_9ASTR</name>
<dbReference type="Pfam" id="PF05970">
    <property type="entry name" value="PIF1"/>
    <property type="match status" value="1"/>
</dbReference>
<dbReference type="Proteomes" id="UP001151760">
    <property type="component" value="Unassembled WGS sequence"/>
</dbReference>
<dbReference type="PANTHER" id="PTHR10492">
    <property type="match status" value="1"/>
</dbReference>
<dbReference type="SUPFAM" id="SSF52540">
    <property type="entry name" value="P-loop containing nucleoside triphosphate hydrolases"/>
    <property type="match status" value="1"/>
</dbReference>
<dbReference type="InterPro" id="IPR010285">
    <property type="entry name" value="DNA_helicase_pif1-like_DEAD"/>
</dbReference>
<evidence type="ECO:0000313" key="4">
    <source>
        <dbReference type="Proteomes" id="UP001151760"/>
    </source>
</evidence>
<keyword evidence="4" id="KW-1185">Reference proteome</keyword>
<gene>
    <name evidence="3" type="ORF">Tco_0774370</name>
</gene>
<keyword evidence="1" id="KW-0234">DNA repair</keyword>
<dbReference type="Gene3D" id="3.40.50.300">
    <property type="entry name" value="P-loop containing nucleotide triphosphate hydrolases"/>
    <property type="match status" value="1"/>
</dbReference>
<dbReference type="GO" id="GO:0004386">
    <property type="term" value="F:helicase activity"/>
    <property type="evidence" value="ECO:0007669"/>
    <property type="project" value="UniProtKB-KW"/>
</dbReference>
<dbReference type="EC" id="5.6.2.3" evidence="1"/>